<protein>
    <recommendedName>
        <fullName evidence="3">Amine oxidase domain-containing protein</fullName>
    </recommendedName>
</protein>
<dbReference type="KEGG" id="saqi:AXG55_05860"/>
<reference evidence="1 2" key="1">
    <citation type="submission" date="2016-10" db="EMBL/GenBank/DDBJ databases">
        <title>Silvanigrella aquatica sp. nov., isolated from a freshwater lake located in the Black Forest, Germany, description of Silvanigrellaceae fam. nov., Silvanigrellales ord. nov., reclassification of the order Bdellovibrionales in the class Oligoflexia, reclassification of the families Bacteriovoracaceae and Halobacteriovoraceae in the new order Bacteriovoracales ord. nov., and reclassification of the family Pseudobacteriovoracaceae in the order Oligoflexiales.</title>
        <authorList>
            <person name="Hahn M.W."/>
            <person name="Schmidt J."/>
            <person name="Koll U."/>
            <person name="Rohde M."/>
            <person name="Verbag S."/>
            <person name="Pitt A."/>
            <person name="Nakai R."/>
            <person name="Naganuma T."/>
            <person name="Lang E."/>
        </authorList>
    </citation>
    <scope>NUCLEOTIDE SEQUENCE [LARGE SCALE GENOMIC DNA]</scope>
    <source>
        <strain evidence="1 2">MWH-Nonnen-W8red</strain>
    </source>
</reference>
<organism evidence="1 2">
    <name type="scientific">Silvanigrella aquatica</name>
    <dbReference type="NCBI Taxonomy" id="1915309"/>
    <lineage>
        <taxon>Bacteria</taxon>
        <taxon>Pseudomonadati</taxon>
        <taxon>Bdellovibrionota</taxon>
        <taxon>Oligoflexia</taxon>
        <taxon>Silvanigrellales</taxon>
        <taxon>Silvanigrellaceae</taxon>
        <taxon>Silvanigrella</taxon>
    </lineage>
</organism>
<sequence>MDILTNPEFVIVGGGISGLLLALRLSRDPKKRERGIHLIEKQPQLGGRFFFSSTFKFTGKNSEEISQEINENAFKNLYLSGPGFESMEAGTLEALYRHVESHLTEDEKNQIEEILIQDNSLDFNKINKCYIVKKEFVSEVDLFSGSSEIFTKKDSELFKSLVFDFYNSNHLNEDNNSQAKDFTIFEKSTFWNECGKGTKETFAPILTSLVGPQWEKATFQYVCKALYDFFSNHKNTIPPSFFRKKGLEFAIEKILRHRGVIIRTLCEVVRVHYNKVTKFQLLLSDEIQPLNKILKCSKLILAIPLVKCLGLLPKENFSPSQSRFVSKVRPVSLVISEISDFLSVKSEQWPEQSGSGDRLVFPVERAQGFVTHDGRILFSTKLEYEESLQAPSVREAISRLRRAAARVLKSEFAEEFKKGARIPQNKLLERIVLLPVAFTIPCDMSPQIEVKETKMGIEGLYCCGDSFPGFASEPWKMVVSSVHDVAMQLNS</sequence>
<accession>A0A1L4CZS1</accession>
<evidence type="ECO:0008006" key="3">
    <source>
        <dbReference type="Google" id="ProtNLM"/>
    </source>
</evidence>
<proteinExistence type="predicted"/>
<dbReference type="InterPro" id="IPR036188">
    <property type="entry name" value="FAD/NAD-bd_sf"/>
</dbReference>
<dbReference type="AlphaFoldDB" id="A0A1L4CZS1"/>
<keyword evidence="2" id="KW-1185">Reference proteome</keyword>
<dbReference type="EMBL" id="CP017834">
    <property type="protein sequence ID" value="APJ03454.1"/>
    <property type="molecule type" value="Genomic_DNA"/>
</dbReference>
<gene>
    <name evidence="1" type="ORF">AXG55_05860</name>
</gene>
<dbReference type="RefSeq" id="WP_148697188.1">
    <property type="nucleotide sequence ID" value="NZ_CP017834.1"/>
</dbReference>
<name>A0A1L4CZS1_9BACT</name>
<dbReference type="STRING" id="1915309.AXG55_05860"/>
<dbReference type="OrthoDB" id="5290680at2"/>
<dbReference type="Pfam" id="PF13450">
    <property type="entry name" value="NAD_binding_8"/>
    <property type="match status" value="1"/>
</dbReference>
<dbReference type="Gene3D" id="3.50.50.60">
    <property type="entry name" value="FAD/NAD(P)-binding domain"/>
    <property type="match status" value="1"/>
</dbReference>
<evidence type="ECO:0000313" key="2">
    <source>
        <dbReference type="Proteomes" id="UP000184731"/>
    </source>
</evidence>
<dbReference type="Proteomes" id="UP000184731">
    <property type="component" value="Chromosome"/>
</dbReference>
<evidence type="ECO:0000313" key="1">
    <source>
        <dbReference type="EMBL" id="APJ03454.1"/>
    </source>
</evidence>
<dbReference type="SUPFAM" id="SSF51905">
    <property type="entry name" value="FAD/NAD(P)-binding domain"/>
    <property type="match status" value="1"/>
</dbReference>